<dbReference type="InterPro" id="IPR029058">
    <property type="entry name" value="AB_hydrolase_fold"/>
</dbReference>
<dbReference type="Gene3D" id="3.40.50.1820">
    <property type="entry name" value="alpha/beta hydrolase"/>
    <property type="match status" value="1"/>
</dbReference>
<dbReference type="RefSeq" id="WP_310797215.1">
    <property type="nucleotide sequence ID" value="NZ_CP123872.1"/>
</dbReference>
<evidence type="ECO:0000256" key="2">
    <source>
        <dbReference type="SAM" id="SignalP"/>
    </source>
</evidence>
<dbReference type="EMBL" id="CP123872">
    <property type="protein sequence ID" value="WND01387.1"/>
    <property type="molecule type" value="Genomic_DNA"/>
</dbReference>
<reference evidence="4" key="1">
    <citation type="submission" date="2023-04" db="EMBL/GenBank/DDBJ databases">
        <title>Complete genome sequence of Temperatibacter marinus.</title>
        <authorList>
            <person name="Rong J.-C."/>
            <person name="Yi M.-L."/>
            <person name="Zhao Q."/>
        </authorList>
    </citation>
    <scope>NUCLEOTIDE SEQUENCE</scope>
    <source>
        <strain evidence="4">NBRC 110045</strain>
    </source>
</reference>
<dbReference type="PANTHER" id="PTHR42776:SF27">
    <property type="entry name" value="DIPEPTIDYL PEPTIDASE FAMILY MEMBER 6"/>
    <property type="match status" value="1"/>
</dbReference>
<dbReference type="GO" id="GO:0004252">
    <property type="term" value="F:serine-type endopeptidase activity"/>
    <property type="evidence" value="ECO:0007669"/>
    <property type="project" value="TreeGrafter"/>
</dbReference>
<proteinExistence type="predicted"/>
<dbReference type="PANTHER" id="PTHR42776">
    <property type="entry name" value="SERINE PEPTIDASE S9 FAMILY MEMBER"/>
    <property type="match status" value="1"/>
</dbReference>
<gene>
    <name evidence="4" type="ORF">QGN29_07400</name>
</gene>
<dbReference type="SUPFAM" id="SSF82171">
    <property type="entry name" value="DPP6 N-terminal domain-like"/>
    <property type="match status" value="1"/>
</dbReference>
<dbReference type="KEGG" id="tmk:QGN29_07400"/>
<dbReference type="SUPFAM" id="SSF53474">
    <property type="entry name" value="alpha/beta-Hydrolases"/>
    <property type="match status" value="1"/>
</dbReference>
<keyword evidence="2" id="KW-0732">Signal</keyword>
<protein>
    <submittedName>
        <fullName evidence="4">Prolyl oligopeptidase family serine peptidase</fullName>
    </submittedName>
</protein>
<dbReference type="InterPro" id="IPR001375">
    <property type="entry name" value="Peptidase_S9_cat"/>
</dbReference>
<feature type="domain" description="Peptidase S9 prolyl oligopeptidase catalytic" evidence="3">
    <location>
        <begin position="433"/>
        <end position="625"/>
    </location>
</feature>
<dbReference type="AlphaFoldDB" id="A0AA52H8F3"/>
<evidence type="ECO:0000259" key="3">
    <source>
        <dbReference type="Pfam" id="PF00326"/>
    </source>
</evidence>
<dbReference type="Pfam" id="PF00326">
    <property type="entry name" value="Peptidase_S9"/>
    <property type="match status" value="1"/>
</dbReference>
<keyword evidence="5" id="KW-1185">Reference proteome</keyword>
<accession>A0AA52H8F3</accession>
<feature type="chain" id="PRO_5041305048" evidence="2">
    <location>
        <begin position="20"/>
        <end position="629"/>
    </location>
</feature>
<dbReference type="GO" id="GO:0006508">
    <property type="term" value="P:proteolysis"/>
    <property type="evidence" value="ECO:0007669"/>
    <property type="project" value="InterPro"/>
</dbReference>
<evidence type="ECO:0000313" key="4">
    <source>
        <dbReference type="EMBL" id="WND01387.1"/>
    </source>
</evidence>
<sequence length="629" mass="70789">MKNILVLLIAVSLAVPAMANRISATEKLPLEAFSMMPVIRDVQVSPNGAKILIIRTLTKDGFYVIEIRDAKNLAKKPITLGSETLKITQATWVNNKKIMVNFRKQEKRGGRKVFVSQTAIVNADGTGRWEQMLKTGSPGLLSILPKDPDHILLNYDMDGNRFPDVVKFNVNNKRKSGVFMGSDATSSGIILDNDGEVRGAIEYNFGADTQTFKVRVKGNTDWKKLKVISPDSRETFQLAGIDGDNPNIMYTIENRGHNTAGIYAVNLETLEYSERMFGTKSYDARGIIASGKLETLGSLQGFTYYAGDFKRYYIDEGEAAFRKSIEALFPKRTVTLDRSQDDNTIIIRTTGAKDPGTFYMLKDKKDLQYIGGTYPLQTEDKLGPVKFISYKARDGRKVRAYVTMPLGDGPHPTIVMPHGGPWVRDEGRYDPWAALLANEGFMVVRPQYRGTPGFGLDHWLAGDAQWGLTMQDDVDDAALEMVRRGWADKDRLAIYGWSFGGYSALVAATRENNIYKCSFAGASVADLDQWLAVIYRQRFLRIFQRPTVRGVNPVDVAKNVNIPLMVLHGEDDRQVNTKHSRDFVAKLKKHNVPHTYLEVPGMRHGGFDFEQKEILYKELINWFNNECFK</sequence>
<name>A0AA52H8F3_9PROT</name>
<feature type="signal peptide" evidence="2">
    <location>
        <begin position="1"/>
        <end position="19"/>
    </location>
</feature>
<evidence type="ECO:0000313" key="5">
    <source>
        <dbReference type="Proteomes" id="UP001268683"/>
    </source>
</evidence>
<dbReference type="Proteomes" id="UP001268683">
    <property type="component" value="Chromosome"/>
</dbReference>
<keyword evidence="1" id="KW-0378">Hydrolase</keyword>
<evidence type="ECO:0000256" key="1">
    <source>
        <dbReference type="ARBA" id="ARBA00022801"/>
    </source>
</evidence>
<organism evidence="4 5">
    <name type="scientific">Temperatibacter marinus</name>
    <dbReference type="NCBI Taxonomy" id="1456591"/>
    <lineage>
        <taxon>Bacteria</taxon>
        <taxon>Pseudomonadati</taxon>
        <taxon>Pseudomonadota</taxon>
        <taxon>Alphaproteobacteria</taxon>
        <taxon>Kordiimonadales</taxon>
        <taxon>Temperatibacteraceae</taxon>
        <taxon>Temperatibacter</taxon>
    </lineage>
</organism>